<comment type="caution">
    <text evidence="3">The sequence shown here is derived from an EMBL/GenBank/DDBJ whole genome shotgun (WGS) entry which is preliminary data.</text>
</comment>
<organism evidence="3 4">
    <name type="scientific">Polypterus senegalus</name>
    <name type="common">Senegal bichir</name>
    <dbReference type="NCBI Taxonomy" id="55291"/>
    <lineage>
        <taxon>Eukaryota</taxon>
        <taxon>Metazoa</taxon>
        <taxon>Chordata</taxon>
        <taxon>Craniata</taxon>
        <taxon>Vertebrata</taxon>
        <taxon>Euteleostomi</taxon>
        <taxon>Actinopterygii</taxon>
        <taxon>Polypteriformes</taxon>
        <taxon>Polypteridae</taxon>
        <taxon>Polypterus</taxon>
    </lineage>
</organism>
<keyword evidence="1" id="KW-0175">Coiled coil</keyword>
<reference evidence="3 4" key="1">
    <citation type="journal article" date="2021" name="Cell">
        <title>Tracing the genetic footprints of vertebrate landing in non-teleost ray-finned fishes.</title>
        <authorList>
            <person name="Bi X."/>
            <person name="Wang K."/>
            <person name="Yang L."/>
            <person name="Pan H."/>
            <person name="Jiang H."/>
            <person name="Wei Q."/>
            <person name="Fang M."/>
            <person name="Yu H."/>
            <person name="Zhu C."/>
            <person name="Cai Y."/>
            <person name="He Y."/>
            <person name="Gan X."/>
            <person name="Zeng H."/>
            <person name="Yu D."/>
            <person name="Zhu Y."/>
            <person name="Jiang H."/>
            <person name="Qiu Q."/>
            <person name="Yang H."/>
            <person name="Zhang Y.E."/>
            <person name="Wang W."/>
            <person name="Zhu M."/>
            <person name="He S."/>
            <person name="Zhang G."/>
        </authorList>
    </citation>
    <scope>NUCLEOTIDE SEQUENCE [LARGE SCALE GENOMIC DNA]</scope>
    <source>
        <strain evidence="3">Bchr_013</strain>
    </source>
</reference>
<feature type="non-terminal residue" evidence="3">
    <location>
        <position position="199"/>
    </location>
</feature>
<feature type="non-terminal residue" evidence="3">
    <location>
        <position position="1"/>
    </location>
</feature>
<feature type="compositionally biased region" description="Polar residues" evidence="2">
    <location>
        <begin position="97"/>
        <end position="112"/>
    </location>
</feature>
<feature type="coiled-coil region" evidence="1">
    <location>
        <begin position="4"/>
        <end position="31"/>
    </location>
</feature>
<name>A0A8X7X614_POLSE</name>
<sequence>MESHRHLVQVIQEMRNEIKKLESENLALRGELSLSRADPGPADLSSGFHPRTDSELAGEEEASDSPAAMRRNISAPVLEEQLKEKIIMTVRRYSVSSTPRSTFGKKNQLSQNLDKRDNKGDTNAQRIEEESCDDLSPIAGKQEAQKTLNASAREKFNNRRLLKDYVQKCRTKVKTVTFLLPMDDNSFCNGHVSKNYKQD</sequence>
<evidence type="ECO:0000256" key="2">
    <source>
        <dbReference type="SAM" id="MobiDB-lite"/>
    </source>
</evidence>
<feature type="region of interest" description="Disordered" evidence="2">
    <location>
        <begin position="97"/>
        <end position="124"/>
    </location>
</feature>
<keyword evidence="4" id="KW-1185">Reference proteome</keyword>
<proteinExistence type="predicted"/>
<dbReference type="AlphaFoldDB" id="A0A8X7X614"/>
<evidence type="ECO:0000256" key="1">
    <source>
        <dbReference type="SAM" id="Coils"/>
    </source>
</evidence>
<dbReference type="Proteomes" id="UP000886611">
    <property type="component" value="Unassembled WGS sequence"/>
</dbReference>
<evidence type="ECO:0000313" key="4">
    <source>
        <dbReference type="Proteomes" id="UP000886611"/>
    </source>
</evidence>
<protein>
    <submittedName>
        <fullName evidence="3">CC195 protein</fullName>
    </submittedName>
</protein>
<evidence type="ECO:0000313" key="3">
    <source>
        <dbReference type="EMBL" id="KAG2462036.1"/>
    </source>
</evidence>
<dbReference type="EMBL" id="JAATIS010004040">
    <property type="protein sequence ID" value="KAG2462036.1"/>
    <property type="molecule type" value="Genomic_DNA"/>
</dbReference>
<accession>A0A8X7X614</accession>
<gene>
    <name evidence="3" type="primary">Ccdc195</name>
    <name evidence="3" type="ORF">GTO96_0000694</name>
</gene>
<feature type="region of interest" description="Disordered" evidence="2">
    <location>
        <begin position="32"/>
        <end position="70"/>
    </location>
</feature>